<gene>
    <name evidence="1" type="ORF">M404DRAFT_129242</name>
</gene>
<sequence>MDINALLNPAVEAHQAFEATDEDIYEAVMDAKRAWEEPAKSDDVDDESDAPTCNEALQAALLLQKYTKALDNPFARKLETMLGSFGQRTRTAGMQNMKDTKLISYFPLKE</sequence>
<dbReference type="InParanoid" id="A0A0C3JM35"/>
<accession>A0A0C3JM35</accession>
<dbReference type="EMBL" id="KN831952">
    <property type="protein sequence ID" value="KIO10228.1"/>
    <property type="molecule type" value="Genomic_DNA"/>
</dbReference>
<reference evidence="2" key="2">
    <citation type="submission" date="2015-01" db="EMBL/GenBank/DDBJ databases">
        <title>Evolutionary Origins and Diversification of the Mycorrhizal Mutualists.</title>
        <authorList>
            <consortium name="DOE Joint Genome Institute"/>
            <consortium name="Mycorrhizal Genomics Consortium"/>
            <person name="Kohler A."/>
            <person name="Kuo A."/>
            <person name="Nagy L.G."/>
            <person name="Floudas D."/>
            <person name="Copeland A."/>
            <person name="Barry K.W."/>
            <person name="Cichocki N."/>
            <person name="Veneault-Fourrey C."/>
            <person name="LaButti K."/>
            <person name="Lindquist E.A."/>
            <person name="Lipzen A."/>
            <person name="Lundell T."/>
            <person name="Morin E."/>
            <person name="Murat C."/>
            <person name="Riley R."/>
            <person name="Ohm R."/>
            <person name="Sun H."/>
            <person name="Tunlid A."/>
            <person name="Henrissat B."/>
            <person name="Grigoriev I.V."/>
            <person name="Hibbett D.S."/>
            <person name="Martin F."/>
        </authorList>
    </citation>
    <scope>NUCLEOTIDE SEQUENCE [LARGE SCALE GENOMIC DNA]</scope>
    <source>
        <strain evidence="2">Marx 270</strain>
    </source>
</reference>
<organism evidence="1 2">
    <name type="scientific">Pisolithus tinctorius Marx 270</name>
    <dbReference type="NCBI Taxonomy" id="870435"/>
    <lineage>
        <taxon>Eukaryota</taxon>
        <taxon>Fungi</taxon>
        <taxon>Dikarya</taxon>
        <taxon>Basidiomycota</taxon>
        <taxon>Agaricomycotina</taxon>
        <taxon>Agaricomycetes</taxon>
        <taxon>Agaricomycetidae</taxon>
        <taxon>Boletales</taxon>
        <taxon>Sclerodermatineae</taxon>
        <taxon>Pisolithaceae</taxon>
        <taxon>Pisolithus</taxon>
    </lineage>
</organism>
<evidence type="ECO:0000313" key="2">
    <source>
        <dbReference type="Proteomes" id="UP000054217"/>
    </source>
</evidence>
<protein>
    <submittedName>
        <fullName evidence="1">Uncharacterized protein</fullName>
    </submittedName>
</protein>
<dbReference type="HOGENOM" id="CLU_156048_0_0_1"/>
<dbReference type="AlphaFoldDB" id="A0A0C3JM35"/>
<name>A0A0C3JM35_PISTI</name>
<keyword evidence="2" id="KW-1185">Reference proteome</keyword>
<dbReference type="OrthoDB" id="162969at2759"/>
<reference evidence="1 2" key="1">
    <citation type="submission" date="2014-04" db="EMBL/GenBank/DDBJ databases">
        <authorList>
            <consortium name="DOE Joint Genome Institute"/>
            <person name="Kuo A."/>
            <person name="Kohler A."/>
            <person name="Costa M.D."/>
            <person name="Nagy L.G."/>
            <person name="Floudas D."/>
            <person name="Copeland A."/>
            <person name="Barry K.W."/>
            <person name="Cichocki N."/>
            <person name="Veneault-Fourrey C."/>
            <person name="LaButti K."/>
            <person name="Lindquist E.A."/>
            <person name="Lipzen A."/>
            <person name="Lundell T."/>
            <person name="Morin E."/>
            <person name="Murat C."/>
            <person name="Sun H."/>
            <person name="Tunlid A."/>
            <person name="Henrissat B."/>
            <person name="Grigoriev I.V."/>
            <person name="Hibbett D.S."/>
            <person name="Martin F."/>
            <person name="Nordberg H.P."/>
            <person name="Cantor M.N."/>
            <person name="Hua S.X."/>
        </authorList>
    </citation>
    <scope>NUCLEOTIDE SEQUENCE [LARGE SCALE GENOMIC DNA]</scope>
    <source>
        <strain evidence="1 2">Marx 270</strain>
    </source>
</reference>
<proteinExistence type="predicted"/>
<dbReference type="Proteomes" id="UP000054217">
    <property type="component" value="Unassembled WGS sequence"/>
</dbReference>
<evidence type="ECO:0000313" key="1">
    <source>
        <dbReference type="EMBL" id="KIO10228.1"/>
    </source>
</evidence>